<dbReference type="SUPFAM" id="SSF48403">
    <property type="entry name" value="Ankyrin repeat"/>
    <property type="match status" value="1"/>
</dbReference>
<accession>A0A267EXG1</accession>
<dbReference type="Gene3D" id="1.25.40.20">
    <property type="entry name" value="Ankyrin repeat-containing domain"/>
    <property type="match status" value="4"/>
</dbReference>
<organism evidence="2 3">
    <name type="scientific">Macrostomum lignano</name>
    <dbReference type="NCBI Taxonomy" id="282301"/>
    <lineage>
        <taxon>Eukaryota</taxon>
        <taxon>Metazoa</taxon>
        <taxon>Spiralia</taxon>
        <taxon>Lophotrochozoa</taxon>
        <taxon>Platyhelminthes</taxon>
        <taxon>Rhabditophora</taxon>
        <taxon>Macrostomorpha</taxon>
        <taxon>Macrostomida</taxon>
        <taxon>Macrostomidae</taxon>
        <taxon>Macrostomum</taxon>
    </lineage>
</organism>
<feature type="compositionally biased region" description="Polar residues" evidence="1">
    <location>
        <begin position="142"/>
        <end position="153"/>
    </location>
</feature>
<dbReference type="InterPro" id="IPR036770">
    <property type="entry name" value="Ankyrin_rpt-contain_sf"/>
</dbReference>
<dbReference type="AlphaFoldDB" id="A0A267EXG1"/>
<gene>
    <name evidence="2" type="ORF">BOX15_Mlig025961g1</name>
</gene>
<keyword evidence="3" id="KW-1185">Reference proteome</keyword>
<evidence type="ECO:0000313" key="2">
    <source>
        <dbReference type="EMBL" id="PAA66208.1"/>
    </source>
</evidence>
<feature type="compositionally biased region" description="Basic and acidic residues" evidence="1">
    <location>
        <begin position="60"/>
        <end position="84"/>
    </location>
</feature>
<protein>
    <submittedName>
        <fullName evidence="2">Uncharacterized protein</fullName>
    </submittedName>
</protein>
<comment type="caution">
    <text evidence="2">The sequence shown here is derived from an EMBL/GenBank/DDBJ whole genome shotgun (WGS) entry which is preliminary data.</text>
</comment>
<dbReference type="PANTHER" id="PTHR24121:SF23">
    <property type="entry name" value="NO MECHANORECEPTOR POTENTIAL C, ISOFORM H"/>
    <property type="match status" value="1"/>
</dbReference>
<dbReference type="PANTHER" id="PTHR24121">
    <property type="entry name" value="NO MECHANORECEPTOR POTENTIAL C, ISOFORM D-RELATED"/>
    <property type="match status" value="1"/>
</dbReference>
<name>A0A267EXG1_9PLAT</name>
<evidence type="ECO:0000313" key="3">
    <source>
        <dbReference type="Proteomes" id="UP000215902"/>
    </source>
</evidence>
<feature type="compositionally biased region" description="Basic and acidic residues" evidence="1">
    <location>
        <begin position="155"/>
        <end position="170"/>
    </location>
</feature>
<reference evidence="2 3" key="1">
    <citation type="submission" date="2017-06" db="EMBL/GenBank/DDBJ databases">
        <title>A platform for efficient transgenesis in Macrostomum lignano, a flatworm model organism for stem cell research.</title>
        <authorList>
            <person name="Berezikov E."/>
        </authorList>
    </citation>
    <scope>NUCLEOTIDE SEQUENCE [LARGE SCALE GENOMIC DNA]</scope>
    <source>
        <strain evidence="2">DV1</strain>
        <tissue evidence="2">Whole organism</tissue>
    </source>
</reference>
<feature type="region of interest" description="Disordered" evidence="1">
    <location>
        <begin position="142"/>
        <end position="171"/>
    </location>
</feature>
<dbReference type="InterPro" id="IPR002110">
    <property type="entry name" value="Ankyrin_rpt"/>
</dbReference>
<dbReference type="EMBL" id="NIVC01001580">
    <property type="protein sequence ID" value="PAA66208.1"/>
    <property type="molecule type" value="Genomic_DNA"/>
</dbReference>
<dbReference type="Proteomes" id="UP000215902">
    <property type="component" value="Unassembled WGS sequence"/>
</dbReference>
<dbReference type="SMART" id="SM00248">
    <property type="entry name" value="ANK"/>
    <property type="match status" value="5"/>
</dbReference>
<feature type="region of interest" description="Disordered" evidence="1">
    <location>
        <begin position="60"/>
        <end position="122"/>
    </location>
</feature>
<evidence type="ECO:0000256" key="1">
    <source>
        <dbReference type="SAM" id="MobiDB-lite"/>
    </source>
</evidence>
<feature type="non-terminal residue" evidence="2">
    <location>
        <position position="802"/>
    </location>
</feature>
<proteinExistence type="predicted"/>
<feature type="compositionally biased region" description="Basic and acidic residues" evidence="1">
    <location>
        <begin position="96"/>
        <end position="107"/>
    </location>
</feature>
<sequence length="802" mass="90367">MLKKDSHQTTPLHYCMSCFSKESLKEIIDKVKPANFYERNCDGDTVFHFAAVNLNRPEEKNISTDYSRDSDSSEENAEKCEKMKVKNQVTDYQESVNKESSSKKSDSEGESSSTESDSEEESFGESSCVRWIRGASSCCSATVTPDDGSNQAANEGERKDGDESQDKTNEEPSTLFGLVLAKIRVLVHTRKKDGGEVKKEAESAKKVLLLKNKKDQTVLHLAAMHASPKELSFLLKTACNLDKECLEAQDRDGYNFCHYAVQNKNQNDKIVDELLSVLDKVDKELVSTLIGEYATTNEKSQKAQKVQKAQKAPRLTLLQRAIDSKSCKDQTVVKIYKKLESLGNEGRIGFKKYIEQRDKCGNTALILAAMGFNKEEKKYETASQLFHCTDKHHWSLLNNQGKSALHLAYQNSQFTEHLRKWHTDTYNELISESTLDGDGRSCLFYACMGWNFDLLPKGNGFKILPCTDFDKNTLLHALFFYTGKLADDSQDGPDKRAENFMEVFLNIASVTEIAEENDLGQNCLHASTLTEDTLEKILSKAASVGNEGKDSKEDNTCLVADFRRELKKLLKALNGFHAIHSFASKYKLKKVAPLLAKLSDSPTESLLQLTVSSGPLKGATCLHFACETNNEENIKWLMRRRNWQALAAATHSGLTALDFAKIISRMKVVDKTFKRQEEKSKLEILCLIDPVHHGLQLPRGTKARQLLVSMLDKASRDKVARGKDSKQSKFIGNVNVELGEGNEDDERTDECILFQALDLDSPIMFRCALRLKRVTREVEARLWDYLQHKSNNGKEQIEESKQ</sequence>